<evidence type="ECO:0000313" key="2">
    <source>
        <dbReference type="Proteomes" id="UP000234681"/>
    </source>
</evidence>
<proteinExistence type="predicted"/>
<dbReference type="EMBL" id="CH473953">
    <property type="protein sequence ID" value="EDM11892.1"/>
    <property type="molecule type" value="Genomic_DNA"/>
</dbReference>
<dbReference type="Proteomes" id="UP000234681">
    <property type="component" value="Chromosome 1"/>
</dbReference>
<accession>A6HXF8</accession>
<sequence>MNAQLLGNVYCPLWSRGQRSGYGLMFGKFSTYYLCYVRPRSSDATWLLPALNPQLSHEVKEQLGLSVDRNRKRGGT</sequence>
<gene>
    <name evidence="1" type="primary">RGD1311186_predicted</name>
    <name evidence="1" type="ORF">rCG_48114</name>
</gene>
<protein>
    <submittedName>
        <fullName evidence="1">Similar to RIKEN cDNA 1810014F10 gene (Predicted), isoform CRA_f</fullName>
    </submittedName>
</protein>
<evidence type="ECO:0000313" key="1">
    <source>
        <dbReference type="EMBL" id="EDM11892.1"/>
    </source>
</evidence>
<dbReference type="AlphaFoldDB" id="A6HXF8"/>
<reference evidence="2" key="1">
    <citation type="submission" date="2005-09" db="EMBL/GenBank/DDBJ databases">
        <authorList>
            <person name="Mural R.J."/>
            <person name="Li P.W."/>
            <person name="Adams M.D."/>
            <person name="Amanatides P.G."/>
            <person name="Baden-Tillson H."/>
            <person name="Barnstead M."/>
            <person name="Chin S.H."/>
            <person name="Dew I."/>
            <person name="Evans C.A."/>
            <person name="Ferriera S."/>
            <person name="Flanigan M."/>
            <person name="Fosler C."/>
            <person name="Glodek A."/>
            <person name="Gu Z."/>
            <person name="Holt R.A."/>
            <person name="Jennings D."/>
            <person name="Kraft C.L."/>
            <person name="Lu F."/>
            <person name="Nguyen T."/>
            <person name="Nusskern D.R."/>
            <person name="Pfannkoch C.M."/>
            <person name="Sitter C."/>
            <person name="Sutton G.G."/>
            <person name="Venter J.C."/>
            <person name="Wang Z."/>
            <person name="Woodage T."/>
            <person name="Zheng X.H."/>
            <person name="Zhong F."/>
        </authorList>
    </citation>
    <scope>NUCLEOTIDE SEQUENCE [LARGE SCALE GENOMIC DNA]</scope>
    <source>
        <strain>BN</strain>
        <strain evidence="2">Sprague-Dawley</strain>
    </source>
</reference>
<organism evidence="1 2">
    <name type="scientific">Rattus norvegicus</name>
    <name type="common">Rat</name>
    <dbReference type="NCBI Taxonomy" id="10116"/>
    <lineage>
        <taxon>Eukaryota</taxon>
        <taxon>Metazoa</taxon>
        <taxon>Chordata</taxon>
        <taxon>Craniata</taxon>
        <taxon>Vertebrata</taxon>
        <taxon>Euteleostomi</taxon>
        <taxon>Mammalia</taxon>
        <taxon>Eutheria</taxon>
        <taxon>Euarchontoglires</taxon>
        <taxon>Glires</taxon>
        <taxon>Rodentia</taxon>
        <taxon>Myomorpha</taxon>
        <taxon>Muroidea</taxon>
        <taxon>Muridae</taxon>
        <taxon>Murinae</taxon>
        <taxon>Rattus</taxon>
    </lineage>
</organism>
<name>A6HXF8_RAT</name>